<dbReference type="STRING" id="389348.PNK_2239"/>
<dbReference type="AlphaFoldDB" id="A0A0U5EUC4"/>
<proteinExistence type="predicted"/>
<dbReference type="Proteomes" id="UP000069902">
    <property type="component" value="Chromosome cPNK"/>
</dbReference>
<dbReference type="PROSITE" id="PS50206">
    <property type="entry name" value="RHODANESE_3"/>
    <property type="match status" value="1"/>
</dbReference>
<dbReference type="InterPro" id="IPR001763">
    <property type="entry name" value="Rhodanese-like_dom"/>
</dbReference>
<name>A0A0U5EUC4_9BACT</name>
<reference evidence="3" key="1">
    <citation type="submission" date="2015-09" db="EMBL/GenBank/DDBJ databases">
        <authorList>
            <person name="Bertelli C."/>
        </authorList>
    </citation>
    <scope>NUCLEOTIDE SEQUENCE [LARGE SCALE GENOMIC DNA]</scope>
    <source>
        <strain evidence="3">KNic</strain>
    </source>
</reference>
<dbReference type="Pfam" id="PF00581">
    <property type="entry name" value="Rhodanese"/>
    <property type="match status" value="1"/>
</dbReference>
<dbReference type="Gene3D" id="3.40.250.10">
    <property type="entry name" value="Rhodanese-like domain"/>
    <property type="match status" value="1"/>
</dbReference>
<dbReference type="InParanoid" id="A0A0U5EUC4"/>
<dbReference type="EMBL" id="LN879502">
    <property type="protein sequence ID" value="CUI17840.1"/>
    <property type="molecule type" value="Genomic_DNA"/>
</dbReference>
<gene>
    <name evidence="2" type="ORF">PNK_2239</name>
</gene>
<dbReference type="CDD" id="cd00158">
    <property type="entry name" value="RHOD"/>
    <property type="match status" value="1"/>
</dbReference>
<dbReference type="SUPFAM" id="SSF52821">
    <property type="entry name" value="Rhodanese/Cell cycle control phosphatase"/>
    <property type="match status" value="1"/>
</dbReference>
<dbReference type="KEGG" id="pnl:PNK_2239"/>
<evidence type="ECO:0000313" key="3">
    <source>
        <dbReference type="Proteomes" id="UP000069902"/>
    </source>
</evidence>
<protein>
    <recommendedName>
        <fullName evidence="1">Rhodanese domain-containing protein</fullName>
    </recommendedName>
</protein>
<evidence type="ECO:0000259" key="1">
    <source>
        <dbReference type="PROSITE" id="PS50206"/>
    </source>
</evidence>
<evidence type="ECO:0000313" key="2">
    <source>
        <dbReference type="EMBL" id="CUI17840.1"/>
    </source>
</evidence>
<sequence length="152" mass="16856">MALLMMPLNANEGQIVGNLESCESGYRAISTLELNQLIYTSRSPFAIIDARLAEEDDGRRIADAKFLPLETDAKVIKAIIPNLKVKVVVYSMHVDCPNSAKMAVRLAKMGYSHVFQYGEGIDGWEKSGNKVERVRKVGIRPPQIKPLLVDTP</sequence>
<organism evidence="2 3">
    <name type="scientific">Candidatus Protochlamydia naegleriophila</name>
    <dbReference type="NCBI Taxonomy" id="389348"/>
    <lineage>
        <taxon>Bacteria</taxon>
        <taxon>Pseudomonadati</taxon>
        <taxon>Chlamydiota</taxon>
        <taxon>Chlamydiia</taxon>
        <taxon>Parachlamydiales</taxon>
        <taxon>Parachlamydiaceae</taxon>
        <taxon>Candidatus Protochlamydia</taxon>
    </lineage>
</organism>
<feature type="domain" description="Rhodanese" evidence="1">
    <location>
        <begin position="41"/>
        <end position="133"/>
    </location>
</feature>
<dbReference type="InterPro" id="IPR036873">
    <property type="entry name" value="Rhodanese-like_dom_sf"/>
</dbReference>
<keyword evidence="3" id="KW-1185">Reference proteome</keyword>
<accession>A0A0U5EUC4</accession>
<dbReference type="PATRIC" id="fig|389348.3.peg.2517"/>